<keyword evidence="3" id="KW-1185">Reference proteome</keyword>
<name>A0ABU7BZ20_9TELE</name>
<comment type="caution">
    <text evidence="2">The sequence shown here is derived from an EMBL/GenBank/DDBJ whole genome shotgun (WGS) entry which is preliminary data.</text>
</comment>
<feature type="region of interest" description="Disordered" evidence="1">
    <location>
        <begin position="29"/>
        <end position="59"/>
    </location>
</feature>
<evidence type="ECO:0000313" key="2">
    <source>
        <dbReference type="EMBL" id="MED6254800.1"/>
    </source>
</evidence>
<dbReference type="Proteomes" id="UP001345963">
    <property type="component" value="Unassembled WGS sequence"/>
</dbReference>
<protein>
    <submittedName>
        <fullName evidence="2">Uncharacterized protein</fullName>
    </submittedName>
</protein>
<feature type="compositionally biased region" description="Basic and acidic residues" evidence="1">
    <location>
        <begin position="33"/>
        <end position="51"/>
    </location>
</feature>
<evidence type="ECO:0000256" key="1">
    <source>
        <dbReference type="SAM" id="MobiDB-lite"/>
    </source>
</evidence>
<dbReference type="EMBL" id="JAHUTI010069881">
    <property type="protein sequence ID" value="MED6254800.1"/>
    <property type="molecule type" value="Genomic_DNA"/>
</dbReference>
<sequence>MLLIFELQDTSPHILWTQPLFLESCSLESGGPKWKETTTSRTQEDYQESKHLGQPMSPEKTFVSSFKHFKDMARRYNPEGVSTIAVHCVYMQWLVSIPLQLFHTLSEYNRYINIFYLNFM</sequence>
<evidence type="ECO:0000313" key="3">
    <source>
        <dbReference type="Proteomes" id="UP001345963"/>
    </source>
</evidence>
<proteinExistence type="predicted"/>
<organism evidence="2 3">
    <name type="scientific">Ataeniobius toweri</name>
    <dbReference type="NCBI Taxonomy" id="208326"/>
    <lineage>
        <taxon>Eukaryota</taxon>
        <taxon>Metazoa</taxon>
        <taxon>Chordata</taxon>
        <taxon>Craniata</taxon>
        <taxon>Vertebrata</taxon>
        <taxon>Euteleostomi</taxon>
        <taxon>Actinopterygii</taxon>
        <taxon>Neopterygii</taxon>
        <taxon>Teleostei</taxon>
        <taxon>Neoteleostei</taxon>
        <taxon>Acanthomorphata</taxon>
        <taxon>Ovalentaria</taxon>
        <taxon>Atherinomorphae</taxon>
        <taxon>Cyprinodontiformes</taxon>
        <taxon>Goodeidae</taxon>
        <taxon>Ataeniobius</taxon>
    </lineage>
</organism>
<gene>
    <name evidence="2" type="ORF">ATANTOWER_000403</name>
</gene>
<reference evidence="2 3" key="1">
    <citation type="submission" date="2021-07" db="EMBL/GenBank/DDBJ databases">
        <authorList>
            <person name="Palmer J.M."/>
        </authorList>
    </citation>
    <scope>NUCLEOTIDE SEQUENCE [LARGE SCALE GENOMIC DNA]</scope>
    <source>
        <strain evidence="2 3">AT_MEX2019</strain>
        <tissue evidence="2">Muscle</tissue>
    </source>
</reference>
<accession>A0ABU7BZ20</accession>